<organism evidence="1 2">
    <name type="scientific">Russula earlei</name>
    <dbReference type="NCBI Taxonomy" id="71964"/>
    <lineage>
        <taxon>Eukaryota</taxon>
        <taxon>Fungi</taxon>
        <taxon>Dikarya</taxon>
        <taxon>Basidiomycota</taxon>
        <taxon>Agaricomycotina</taxon>
        <taxon>Agaricomycetes</taxon>
        <taxon>Russulales</taxon>
        <taxon>Russulaceae</taxon>
        <taxon>Russula</taxon>
    </lineage>
</organism>
<comment type="caution">
    <text evidence="1">The sequence shown here is derived from an EMBL/GenBank/DDBJ whole genome shotgun (WGS) entry which is preliminary data.</text>
</comment>
<sequence length="276" mass="31009">MAHHRGDDLDDDFVPDEIVALSEDEGFGSFVGDQDDIGKLLSADEGEEDVERSSTERTKALLEEKKRKRREKEKERRAKERDPNPVASRSPTVISEYLSTMQGRTFSKMSALELRDRHIPESSILDTTAWTASRNLDTLVDFITQAVPSLHTRLLQRTKSCGAPTLIFLTGAALRVADVTRVLKNKTLQGEKGAGIAKLFAKHFKLEEHINYLKKTKDALSVSALTHIIFDVSYHDPKSRCLLDIPETRDDVFKMVLGAPLVLERLKAGKTHIVLF</sequence>
<dbReference type="Proteomes" id="UP001207468">
    <property type="component" value="Unassembled WGS sequence"/>
</dbReference>
<proteinExistence type="predicted"/>
<evidence type="ECO:0000313" key="2">
    <source>
        <dbReference type="Proteomes" id="UP001207468"/>
    </source>
</evidence>
<protein>
    <submittedName>
        <fullName evidence="1">U3-containing 90S pre-ribosomal complex subunit-domain containing protein</fullName>
    </submittedName>
</protein>
<accession>A0ACC0U9U9</accession>
<name>A0ACC0U9U9_9AGAM</name>
<reference evidence="1" key="1">
    <citation type="submission" date="2021-03" db="EMBL/GenBank/DDBJ databases">
        <title>Evolutionary priming and transition to the ectomycorrhizal habit in an iconic lineage of mushroom-forming fungi: is preadaptation a requirement?</title>
        <authorList>
            <consortium name="DOE Joint Genome Institute"/>
            <person name="Looney B.P."/>
            <person name="Miyauchi S."/>
            <person name="Morin E."/>
            <person name="Drula E."/>
            <person name="Courty P.E."/>
            <person name="Chicoki N."/>
            <person name="Fauchery L."/>
            <person name="Kohler A."/>
            <person name="Kuo A."/>
            <person name="LaButti K."/>
            <person name="Pangilinan J."/>
            <person name="Lipzen A."/>
            <person name="Riley R."/>
            <person name="Andreopoulos W."/>
            <person name="He G."/>
            <person name="Johnson J."/>
            <person name="Barry K.W."/>
            <person name="Grigoriev I.V."/>
            <person name="Nagy L."/>
            <person name="Hibbett D."/>
            <person name="Henrissat B."/>
            <person name="Matheny P.B."/>
            <person name="Labbe J."/>
            <person name="Martin A.F."/>
        </authorList>
    </citation>
    <scope>NUCLEOTIDE SEQUENCE</scope>
    <source>
        <strain evidence="1">BPL698</strain>
    </source>
</reference>
<dbReference type="EMBL" id="JAGFNK010000089">
    <property type="protein sequence ID" value="KAI9508489.1"/>
    <property type="molecule type" value="Genomic_DNA"/>
</dbReference>
<evidence type="ECO:0000313" key="1">
    <source>
        <dbReference type="EMBL" id="KAI9508489.1"/>
    </source>
</evidence>
<gene>
    <name evidence="1" type="ORF">F5148DRAFT_1275720</name>
</gene>
<keyword evidence="2" id="KW-1185">Reference proteome</keyword>